<evidence type="ECO:0000256" key="2">
    <source>
        <dbReference type="ARBA" id="ARBA00023125"/>
    </source>
</evidence>
<evidence type="ECO:0000256" key="1">
    <source>
        <dbReference type="ARBA" id="ARBA00023015"/>
    </source>
</evidence>
<dbReference type="PRINTS" id="PR00032">
    <property type="entry name" value="HTHARAC"/>
</dbReference>
<dbReference type="SUPFAM" id="SSF46689">
    <property type="entry name" value="Homeodomain-like"/>
    <property type="match status" value="1"/>
</dbReference>
<evidence type="ECO:0000313" key="6">
    <source>
        <dbReference type="Proteomes" id="UP001595696"/>
    </source>
</evidence>
<dbReference type="InterPro" id="IPR009057">
    <property type="entry name" value="Homeodomain-like_sf"/>
</dbReference>
<sequence length="321" mass="35094">MAIIYHSGSLPRRDREDAAKTAILAAAWPTTIELEDGADPDSVLEAAGLGTASVFRSDLVGMHVSRNAKQIRTGPAETLGICVQERGIGRHEQFGMQHVLRPGELMLNYLDAPYDFSWNGRGSSQALLVPIDEIGLPRHVVAAAGSRLRASPVHDLLGSHIRHLTAAGDALAAGPEAPAVGAAAIDLVRALLASAYDPEYGRATVAELLLPRIRGYVRQHLSDHDLAPESIARAHDISVRRLFELCRAAGFSLEQWIITERLEGCHRELARPETAAVPIETIARRWGFGNPSYFGRRFRAHYGMTPRAWRELARMEAAERG</sequence>
<dbReference type="InterPro" id="IPR035418">
    <property type="entry name" value="AraC-bd_2"/>
</dbReference>
<dbReference type="Gene3D" id="1.10.10.60">
    <property type="entry name" value="Homeodomain-like"/>
    <property type="match status" value="1"/>
</dbReference>
<dbReference type="InterPro" id="IPR050204">
    <property type="entry name" value="AraC_XylS_family_regulators"/>
</dbReference>
<dbReference type="PROSITE" id="PS01124">
    <property type="entry name" value="HTH_ARAC_FAMILY_2"/>
    <property type="match status" value="1"/>
</dbReference>
<dbReference type="InterPro" id="IPR020449">
    <property type="entry name" value="Tscrpt_reg_AraC-type_HTH"/>
</dbReference>
<keyword evidence="2" id="KW-0238">DNA-binding</keyword>
<accession>A0ABV8E0E0</accession>
<comment type="caution">
    <text evidence="5">The sequence shown here is derived from an EMBL/GenBank/DDBJ whole genome shotgun (WGS) entry which is preliminary data.</text>
</comment>
<dbReference type="RefSeq" id="WP_378615727.1">
    <property type="nucleotide sequence ID" value="NZ_JBHSAX010000022.1"/>
</dbReference>
<dbReference type="Proteomes" id="UP001595696">
    <property type="component" value="Unassembled WGS sequence"/>
</dbReference>
<dbReference type="EMBL" id="JBHSAX010000022">
    <property type="protein sequence ID" value="MFC3965678.1"/>
    <property type="molecule type" value="Genomic_DNA"/>
</dbReference>
<keyword evidence="3" id="KW-0804">Transcription</keyword>
<proteinExistence type="predicted"/>
<reference evidence="6" key="1">
    <citation type="journal article" date="2019" name="Int. J. Syst. Evol. Microbiol.">
        <title>The Global Catalogue of Microorganisms (GCM) 10K type strain sequencing project: providing services to taxonomists for standard genome sequencing and annotation.</title>
        <authorList>
            <consortium name="The Broad Institute Genomics Platform"/>
            <consortium name="The Broad Institute Genome Sequencing Center for Infectious Disease"/>
            <person name="Wu L."/>
            <person name="Ma J."/>
        </authorList>
    </citation>
    <scope>NUCLEOTIDE SEQUENCE [LARGE SCALE GENOMIC DNA]</scope>
    <source>
        <strain evidence="6">CGMCC 4.7330</strain>
    </source>
</reference>
<dbReference type="PANTHER" id="PTHR46796:SF6">
    <property type="entry name" value="ARAC SUBFAMILY"/>
    <property type="match status" value="1"/>
</dbReference>
<evidence type="ECO:0000256" key="3">
    <source>
        <dbReference type="ARBA" id="ARBA00023163"/>
    </source>
</evidence>
<name>A0ABV8E0E0_9NOCA</name>
<evidence type="ECO:0000313" key="5">
    <source>
        <dbReference type="EMBL" id="MFC3965678.1"/>
    </source>
</evidence>
<gene>
    <name evidence="5" type="ORF">ACFO0B_27125</name>
</gene>
<dbReference type="PANTHER" id="PTHR46796">
    <property type="entry name" value="HTH-TYPE TRANSCRIPTIONAL ACTIVATOR RHAS-RELATED"/>
    <property type="match status" value="1"/>
</dbReference>
<dbReference type="SMART" id="SM00342">
    <property type="entry name" value="HTH_ARAC"/>
    <property type="match status" value="1"/>
</dbReference>
<dbReference type="Pfam" id="PF14525">
    <property type="entry name" value="AraC_binding_2"/>
    <property type="match status" value="1"/>
</dbReference>
<protein>
    <submittedName>
        <fullName evidence="5">Helix-turn-helix domain-containing protein</fullName>
    </submittedName>
</protein>
<keyword evidence="1" id="KW-0805">Transcription regulation</keyword>
<feature type="domain" description="HTH araC/xylS-type" evidence="4">
    <location>
        <begin position="211"/>
        <end position="312"/>
    </location>
</feature>
<dbReference type="Pfam" id="PF12833">
    <property type="entry name" value="HTH_18"/>
    <property type="match status" value="1"/>
</dbReference>
<evidence type="ECO:0000259" key="4">
    <source>
        <dbReference type="PROSITE" id="PS01124"/>
    </source>
</evidence>
<organism evidence="5 6">
    <name type="scientific">Nocardia jiangsuensis</name>
    <dbReference type="NCBI Taxonomy" id="1691563"/>
    <lineage>
        <taxon>Bacteria</taxon>
        <taxon>Bacillati</taxon>
        <taxon>Actinomycetota</taxon>
        <taxon>Actinomycetes</taxon>
        <taxon>Mycobacteriales</taxon>
        <taxon>Nocardiaceae</taxon>
        <taxon>Nocardia</taxon>
    </lineage>
</organism>
<dbReference type="InterPro" id="IPR018060">
    <property type="entry name" value="HTH_AraC"/>
</dbReference>
<keyword evidence="6" id="KW-1185">Reference proteome</keyword>